<keyword evidence="2" id="KW-1185">Reference proteome</keyword>
<protein>
    <submittedName>
        <fullName evidence="1">Cysteine-rich CWC family protein</fullName>
    </submittedName>
</protein>
<name>A0ABV8V429_9GAMM</name>
<accession>A0ABV8V429</accession>
<dbReference type="EMBL" id="JBHSCX010000005">
    <property type="protein sequence ID" value="MFC4362186.1"/>
    <property type="molecule type" value="Genomic_DNA"/>
</dbReference>
<dbReference type="InterPro" id="IPR032720">
    <property type="entry name" value="Cys_rich_CWC"/>
</dbReference>
<sequence>MNAMNANDLKPSKQQAQTICPNCRQPNQCALVEQPETSACWCMQIEPMTNSRQALNSTQANKVCLCKTCLMNSRLDPQ</sequence>
<comment type="caution">
    <text evidence="1">The sequence shown here is derived from an EMBL/GenBank/DDBJ whole genome shotgun (WGS) entry which is preliminary data.</text>
</comment>
<proteinExistence type="predicted"/>
<dbReference type="RefSeq" id="WP_290265596.1">
    <property type="nucleotide sequence ID" value="NZ_JAUFQG010000006.1"/>
</dbReference>
<evidence type="ECO:0000313" key="1">
    <source>
        <dbReference type="EMBL" id="MFC4362186.1"/>
    </source>
</evidence>
<reference evidence="2" key="1">
    <citation type="journal article" date="2019" name="Int. J. Syst. Evol. Microbiol.">
        <title>The Global Catalogue of Microorganisms (GCM) 10K type strain sequencing project: providing services to taxonomists for standard genome sequencing and annotation.</title>
        <authorList>
            <consortium name="The Broad Institute Genomics Platform"/>
            <consortium name="The Broad Institute Genome Sequencing Center for Infectious Disease"/>
            <person name="Wu L."/>
            <person name="Ma J."/>
        </authorList>
    </citation>
    <scope>NUCLEOTIDE SEQUENCE [LARGE SCALE GENOMIC DNA]</scope>
    <source>
        <strain evidence="2">CECT 8570</strain>
    </source>
</reference>
<organism evidence="1 2">
    <name type="scientific">Simiduia curdlanivorans</name>
    <dbReference type="NCBI Taxonomy" id="1492769"/>
    <lineage>
        <taxon>Bacteria</taxon>
        <taxon>Pseudomonadati</taxon>
        <taxon>Pseudomonadota</taxon>
        <taxon>Gammaproteobacteria</taxon>
        <taxon>Cellvibrionales</taxon>
        <taxon>Cellvibrionaceae</taxon>
        <taxon>Simiduia</taxon>
    </lineage>
</organism>
<evidence type="ECO:0000313" key="2">
    <source>
        <dbReference type="Proteomes" id="UP001595840"/>
    </source>
</evidence>
<dbReference type="Proteomes" id="UP001595840">
    <property type="component" value="Unassembled WGS sequence"/>
</dbReference>
<gene>
    <name evidence="1" type="ORF">ACFOX3_07730</name>
</gene>
<dbReference type="Pfam" id="PF14375">
    <property type="entry name" value="Cys_rich_CWC"/>
    <property type="match status" value="1"/>
</dbReference>